<dbReference type="PROSITE" id="PS50144">
    <property type="entry name" value="MATH"/>
    <property type="match status" value="2"/>
</dbReference>
<dbReference type="InterPro" id="IPR000210">
    <property type="entry name" value="BTB/POZ_dom"/>
</dbReference>
<dbReference type="Pfam" id="PF00651">
    <property type="entry name" value="BTB"/>
    <property type="match status" value="2"/>
</dbReference>
<evidence type="ECO:0000259" key="4">
    <source>
        <dbReference type="PROSITE" id="PS50097"/>
    </source>
</evidence>
<feature type="compositionally biased region" description="Basic and acidic residues" evidence="3">
    <location>
        <begin position="244"/>
        <end position="254"/>
    </location>
</feature>
<organism evidence="6 7">
    <name type="scientific">Eragrostis curvula</name>
    <name type="common">weeping love grass</name>
    <dbReference type="NCBI Taxonomy" id="38414"/>
    <lineage>
        <taxon>Eukaryota</taxon>
        <taxon>Viridiplantae</taxon>
        <taxon>Streptophyta</taxon>
        <taxon>Embryophyta</taxon>
        <taxon>Tracheophyta</taxon>
        <taxon>Spermatophyta</taxon>
        <taxon>Magnoliopsida</taxon>
        <taxon>Liliopsida</taxon>
        <taxon>Poales</taxon>
        <taxon>Poaceae</taxon>
        <taxon>PACMAD clade</taxon>
        <taxon>Chloridoideae</taxon>
        <taxon>Eragrostideae</taxon>
        <taxon>Eragrostidinae</taxon>
        <taxon>Eragrostis</taxon>
    </lineage>
</organism>
<dbReference type="Pfam" id="PF13966">
    <property type="entry name" value="zf-RVT"/>
    <property type="match status" value="1"/>
</dbReference>
<evidence type="ECO:0000259" key="5">
    <source>
        <dbReference type="PROSITE" id="PS50144"/>
    </source>
</evidence>
<dbReference type="PANTHER" id="PTHR26379">
    <property type="entry name" value="BTB/POZ AND MATH DOMAIN-CONTAINING PROTEIN 1"/>
    <property type="match status" value="1"/>
</dbReference>
<sequence>MRTSTGASVGDSKKQSDSPVWADLLKVQECYDEGRVWRLGNGKKIDFWSDKWCGLFTLKEKCPELYMVCKQKSGSVAKFANSSWRLEFTRWLDEQLQNQLSEIRNILCTVSLSDADDMPKWLWEGSGKFSVKSMYDKLCTDELEARFRIIWNAKLPLKIKIFMWQMYHEATLTKDTMLRKNWHADAKCAFCDQDENIEHLFFKCGVIKYVWSLIAQGYKRKVMEKLSLKERKRWNRRPSTTTQDKMEGAMESREAQSQMDEAIVRQAGKANMHWLTQDGAFRAVQYYILQSMNNCCNKLFGVVYGACRVILEVEILRLPSRIGIQSAYVRDAGVFQVAIALMTRERRRSSRSTRYAMSPAAGSRKRSRSASAVVADTASGYHVLRIKGYSLTKGTPTGEYLKSLPFTVGGHRWYLRYYPNGTKSESADYISLFVCLADSVAKPVKAQFNFRFIGHVAEHSLTMGQVYSFENQSNWGHHKFMTREDLEKSTHLQDDSFAIQCDVVVIHEFQVEEETLEEDMTPAFVSVSPSDLHHHLGDLLSSEKGADVVFNVGGQTFAAHRCVLAARSPVFSAELFGIMKEGDTGCVVQIDDMEAGVFKALLRFIYTDVFPEVKTEAQDQDEEDVMAQHLLVAADRYNMERLKQICEEKLCKYIDVGTVGTILELADQHHCPGLKKACFHFLSSSENLKAAVASNAFEHLSKSCPYVMRELVAMLANLVRVANASASFPYPHTSCLQSEKTQEGRRFSGSTRYAMSSAAGSRKRSRSGSAIVADTESGYHVLRISGHSRTKGTPTGEHLKSLPFTVGGHRWQIRYYPNGDTSESADYISLFLRLANSVTKPVKAQFSFVGGIPKFFKREDLEKSTHLQDDSFAIRCDVVVIDEFRVEKETLEEDMTPSFVSVSPSDLHQHLGDLLLSEKGADVVFNVGGQTFAAHRCVLAARSPVFSAELFGIMKEGDTGCVVQIDDMEAGVFKSLLRFIYTDMFPEVKKEGQDQDEEDVMAQHLLVAADRYNLERLKQICEEKLIKYIDVGTVGSILVLADQHNCPGLKKACFHFLSSSVNLKAAVASNDFEHLSTSCPSVMRELVVMIGNLVP</sequence>
<dbReference type="SUPFAM" id="SSF54695">
    <property type="entry name" value="POZ domain"/>
    <property type="match status" value="2"/>
</dbReference>
<evidence type="ECO:0000256" key="1">
    <source>
        <dbReference type="ARBA" id="ARBA00004906"/>
    </source>
</evidence>
<dbReference type="SMART" id="SM00225">
    <property type="entry name" value="BTB"/>
    <property type="match status" value="2"/>
</dbReference>
<dbReference type="Gramene" id="TVU30641">
    <property type="protein sequence ID" value="TVU30641"/>
    <property type="gene ID" value="EJB05_22272"/>
</dbReference>
<protein>
    <recommendedName>
        <fullName evidence="8">BTB domain-containing protein</fullName>
    </recommendedName>
</protein>
<proteinExistence type="inferred from homology"/>
<keyword evidence="7" id="KW-1185">Reference proteome</keyword>
<dbReference type="InterPro" id="IPR008974">
    <property type="entry name" value="TRAF-like"/>
</dbReference>
<feature type="region of interest" description="Disordered" evidence="3">
    <location>
        <begin position="233"/>
        <end position="256"/>
    </location>
</feature>
<feature type="domain" description="MATH" evidence="5">
    <location>
        <begin position="777"/>
        <end position="890"/>
    </location>
</feature>
<dbReference type="Gene3D" id="2.60.210.10">
    <property type="entry name" value="Apoptosis, Tumor Necrosis Factor Receptor Associated Protein 2, Chain A"/>
    <property type="match status" value="2"/>
</dbReference>
<feature type="compositionally biased region" description="Low complexity" evidence="3">
    <location>
        <begin position="352"/>
        <end position="362"/>
    </location>
</feature>
<dbReference type="CDD" id="cd00121">
    <property type="entry name" value="MATH"/>
    <property type="match status" value="2"/>
</dbReference>
<feature type="domain" description="MATH" evidence="5">
    <location>
        <begin position="379"/>
        <end position="503"/>
    </location>
</feature>
<evidence type="ECO:0000256" key="2">
    <source>
        <dbReference type="ARBA" id="ARBA00010846"/>
    </source>
</evidence>
<dbReference type="CDD" id="cd18280">
    <property type="entry name" value="BTB_POZ_BPM_plant"/>
    <property type="match status" value="2"/>
</dbReference>
<reference evidence="6 7" key="1">
    <citation type="journal article" date="2019" name="Sci. Rep.">
        <title>A high-quality genome of Eragrostis curvula grass provides insights into Poaceae evolution and supports new strategies to enhance forage quality.</title>
        <authorList>
            <person name="Carballo J."/>
            <person name="Santos B.A.C.M."/>
            <person name="Zappacosta D."/>
            <person name="Garbus I."/>
            <person name="Selva J.P."/>
            <person name="Gallo C.A."/>
            <person name="Diaz A."/>
            <person name="Albertini E."/>
            <person name="Caccamo M."/>
            <person name="Echenique V."/>
        </authorList>
    </citation>
    <scope>NUCLEOTIDE SEQUENCE [LARGE SCALE GENOMIC DNA]</scope>
    <source>
        <strain evidence="7">cv. Victoria</strain>
        <tissue evidence="6">Leaf</tissue>
    </source>
</reference>
<dbReference type="AlphaFoldDB" id="A0A5J9V5I1"/>
<dbReference type="GO" id="GO:0016567">
    <property type="term" value="P:protein ubiquitination"/>
    <property type="evidence" value="ECO:0007669"/>
    <property type="project" value="InterPro"/>
</dbReference>
<dbReference type="PANTHER" id="PTHR26379:SF274">
    <property type="entry name" value="SPECKLE-TYPE POZ PROTEIN"/>
    <property type="match status" value="1"/>
</dbReference>
<dbReference type="InterPro" id="IPR002083">
    <property type="entry name" value="MATH/TRAF_dom"/>
</dbReference>
<evidence type="ECO:0000313" key="7">
    <source>
        <dbReference type="Proteomes" id="UP000324897"/>
    </source>
</evidence>
<comment type="pathway">
    <text evidence="1">Protein modification; protein ubiquitination.</text>
</comment>
<dbReference type="Pfam" id="PF24570">
    <property type="entry name" value="BACK_BPM_SPOP"/>
    <property type="match status" value="2"/>
</dbReference>
<dbReference type="Gene3D" id="3.30.710.10">
    <property type="entry name" value="Potassium Channel Kv1.1, Chain A"/>
    <property type="match status" value="2"/>
</dbReference>
<dbReference type="SUPFAM" id="SSF49599">
    <property type="entry name" value="TRAF domain-like"/>
    <property type="match status" value="2"/>
</dbReference>
<evidence type="ECO:0000313" key="6">
    <source>
        <dbReference type="EMBL" id="TVU30641.1"/>
    </source>
</evidence>
<name>A0A5J9V5I1_9POAL</name>
<dbReference type="Gene3D" id="1.25.40.420">
    <property type="match status" value="2"/>
</dbReference>
<dbReference type="InterPro" id="IPR011333">
    <property type="entry name" value="SKP1/BTB/POZ_sf"/>
</dbReference>
<dbReference type="OrthoDB" id="721961at2759"/>
<dbReference type="Pfam" id="PF22486">
    <property type="entry name" value="MATH_2"/>
    <property type="match status" value="2"/>
</dbReference>
<dbReference type="InterPro" id="IPR056423">
    <property type="entry name" value="BACK_BPM_SPOP"/>
</dbReference>
<dbReference type="InterPro" id="IPR045005">
    <property type="entry name" value="BPM1-6"/>
</dbReference>
<evidence type="ECO:0008006" key="8">
    <source>
        <dbReference type="Google" id="ProtNLM"/>
    </source>
</evidence>
<feature type="region of interest" description="Disordered" evidence="3">
    <location>
        <begin position="350"/>
        <end position="369"/>
    </location>
</feature>
<accession>A0A5J9V5I1</accession>
<feature type="domain" description="BTB" evidence="4">
    <location>
        <begin position="546"/>
        <end position="608"/>
    </location>
</feature>
<dbReference type="SMART" id="SM00061">
    <property type="entry name" value="MATH"/>
    <property type="match status" value="1"/>
</dbReference>
<dbReference type="EMBL" id="RWGY01000011">
    <property type="protein sequence ID" value="TVU30641.1"/>
    <property type="molecule type" value="Genomic_DNA"/>
</dbReference>
<comment type="caution">
    <text evidence="6">The sequence shown here is derived from an EMBL/GenBank/DDBJ whole genome shotgun (WGS) entry which is preliminary data.</text>
</comment>
<dbReference type="PROSITE" id="PS50097">
    <property type="entry name" value="BTB"/>
    <property type="match status" value="2"/>
</dbReference>
<feature type="non-terminal residue" evidence="6">
    <location>
        <position position="1"/>
    </location>
</feature>
<dbReference type="InterPro" id="IPR026960">
    <property type="entry name" value="RVT-Znf"/>
</dbReference>
<feature type="region of interest" description="Disordered" evidence="3">
    <location>
        <begin position="746"/>
        <end position="770"/>
    </location>
</feature>
<feature type="domain" description="BTB" evidence="4">
    <location>
        <begin position="921"/>
        <end position="983"/>
    </location>
</feature>
<comment type="similarity">
    <text evidence="2">Belongs to the Tdpoz family.</text>
</comment>
<dbReference type="Proteomes" id="UP000324897">
    <property type="component" value="Chromosome 1"/>
</dbReference>
<evidence type="ECO:0000256" key="3">
    <source>
        <dbReference type="SAM" id="MobiDB-lite"/>
    </source>
</evidence>
<gene>
    <name evidence="6" type="ORF">EJB05_22272</name>
</gene>